<dbReference type="Pfam" id="PF03692">
    <property type="entry name" value="CxxCxxCC"/>
    <property type="match status" value="1"/>
</dbReference>
<dbReference type="AlphaFoldDB" id="I0IAW2"/>
<evidence type="ECO:0000313" key="2">
    <source>
        <dbReference type="Proteomes" id="UP000007881"/>
    </source>
</evidence>
<reference evidence="1 2" key="1">
    <citation type="submission" date="2012-02" db="EMBL/GenBank/DDBJ databases">
        <title>Complete genome sequence of Phycisphaera mikurensis NBRC 102666.</title>
        <authorList>
            <person name="Ankai A."/>
            <person name="Hosoyama A."/>
            <person name="Terui Y."/>
            <person name="Sekine M."/>
            <person name="Fukai R."/>
            <person name="Kato Y."/>
            <person name="Nakamura S."/>
            <person name="Yamada-Narita S."/>
            <person name="Kawakoshi A."/>
            <person name="Fukunaga Y."/>
            <person name="Yamazaki S."/>
            <person name="Fujita N."/>
        </authorList>
    </citation>
    <scope>NUCLEOTIDE SEQUENCE [LARGE SCALE GENOMIC DNA]</scope>
    <source>
        <strain evidence="2">NBRC 102666 / KCTC 22515 / FYK2301M01</strain>
    </source>
</reference>
<organism evidence="1 2">
    <name type="scientific">Phycisphaera mikurensis (strain NBRC 102666 / KCTC 22515 / FYK2301M01)</name>
    <dbReference type="NCBI Taxonomy" id="1142394"/>
    <lineage>
        <taxon>Bacteria</taxon>
        <taxon>Pseudomonadati</taxon>
        <taxon>Planctomycetota</taxon>
        <taxon>Phycisphaerae</taxon>
        <taxon>Phycisphaerales</taxon>
        <taxon>Phycisphaeraceae</taxon>
        <taxon>Phycisphaera</taxon>
    </lineage>
</organism>
<evidence type="ECO:0000313" key="1">
    <source>
        <dbReference type="EMBL" id="BAM02400.1"/>
    </source>
</evidence>
<dbReference type="Proteomes" id="UP000007881">
    <property type="component" value="Chromosome"/>
</dbReference>
<dbReference type="PANTHER" id="PTHR35866">
    <property type="entry name" value="PUTATIVE-RELATED"/>
    <property type="match status" value="1"/>
</dbReference>
<dbReference type="InterPro" id="IPR005358">
    <property type="entry name" value="Puta_zinc/iron-chelating_dom"/>
</dbReference>
<dbReference type="EMBL" id="AP012338">
    <property type="protein sequence ID" value="BAM02400.1"/>
    <property type="molecule type" value="Genomic_DNA"/>
</dbReference>
<sequence>MPNPPPAAEEQTTWYGAGLSFACTACGGCCTGPPGYVWYDDEEEQALADHFGLSRFDFRQKYAKRKHGRWTLDEVRRGRDHDCVFLVRDERGHGKCGVYALRPTQCRTWPFWASNLKTERSWREAAAHCPGMKVPGEPGGNFVPAADIRVTAASNPPGL</sequence>
<dbReference type="PANTHER" id="PTHR35866:SF1">
    <property type="entry name" value="YKGJ FAMILY CYSTEINE CLUSTER PROTEIN"/>
    <property type="match status" value="1"/>
</dbReference>
<keyword evidence="2" id="KW-1185">Reference proteome</keyword>
<accession>I0IAW2</accession>
<gene>
    <name evidence="1" type="ordered locus">PSMK_02410</name>
</gene>
<dbReference type="PATRIC" id="fig|1142394.8.peg.246"/>
<dbReference type="eggNOG" id="COG0727">
    <property type="taxonomic scope" value="Bacteria"/>
</dbReference>
<dbReference type="STRING" id="1142394.PSMK_02410"/>
<dbReference type="RefSeq" id="WP_014435620.1">
    <property type="nucleotide sequence ID" value="NC_017080.1"/>
</dbReference>
<dbReference type="HOGENOM" id="CLU_125010_0_0_0"/>
<proteinExistence type="predicted"/>
<dbReference type="KEGG" id="phm:PSMK_02410"/>
<evidence type="ECO:0008006" key="3">
    <source>
        <dbReference type="Google" id="ProtNLM"/>
    </source>
</evidence>
<name>I0IAW2_PHYMF</name>
<protein>
    <recommendedName>
        <fullName evidence="3">YkgJ family cysteine cluster protein</fullName>
    </recommendedName>
</protein>